<dbReference type="SMART" id="SM00917">
    <property type="entry name" value="LeuA_dimer"/>
    <property type="match status" value="1"/>
</dbReference>
<evidence type="ECO:0000313" key="11">
    <source>
        <dbReference type="Proteomes" id="UP001141806"/>
    </source>
</evidence>
<organism evidence="10 11">
    <name type="scientific">Protea cynaroides</name>
    <dbReference type="NCBI Taxonomy" id="273540"/>
    <lineage>
        <taxon>Eukaryota</taxon>
        <taxon>Viridiplantae</taxon>
        <taxon>Streptophyta</taxon>
        <taxon>Embryophyta</taxon>
        <taxon>Tracheophyta</taxon>
        <taxon>Spermatophyta</taxon>
        <taxon>Magnoliopsida</taxon>
        <taxon>Proteales</taxon>
        <taxon>Proteaceae</taxon>
        <taxon>Protea</taxon>
    </lineage>
</organism>
<dbReference type="Pfam" id="PF22617">
    <property type="entry name" value="HCS_D2"/>
    <property type="match status" value="1"/>
</dbReference>
<evidence type="ECO:0000256" key="1">
    <source>
        <dbReference type="ARBA" id="ARBA00000064"/>
    </source>
</evidence>
<protein>
    <recommendedName>
        <fullName evidence="3">2-isopropylmalate synthase</fullName>
        <ecNumber evidence="3">2.3.3.13</ecNumber>
    </recommendedName>
</protein>
<reference evidence="10" key="1">
    <citation type="journal article" date="2023" name="Plant J.">
        <title>The genome of the king protea, Protea cynaroides.</title>
        <authorList>
            <person name="Chang J."/>
            <person name="Duong T.A."/>
            <person name="Schoeman C."/>
            <person name="Ma X."/>
            <person name="Roodt D."/>
            <person name="Barker N."/>
            <person name="Li Z."/>
            <person name="Van de Peer Y."/>
            <person name="Mizrachi E."/>
        </authorList>
    </citation>
    <scope>NUCLEOTIDE SEQUENCE</scope>
    <source>
        <tissue evidence="10">Young leaves</tissue>
    </source>
</reference>
<evidence type="ECO:0000259" key="9">
    <source>
        <dbReference type="PROSITE" id="PS50991"/>
    </source>
</evidence>
<dbReference type="InterPro" id="IPR054691">
    <property type="entry name" value="LeuA/HCS_post-cat"/>
</dbReference>
<comment type="pathway">
    <text evidence="2">Amino-acid biosynthesis; L-leucine biosynthesis; L-leucine from 3-methyl-2-oxobutanoate: step 1/4.</text>
</comment>
<dbReference type="InterPro" id="IPR002034">
    <property type="entry name" value="AIPM/Hcit_synth_CS"/>
</dbReference>
<keyword evidence="5" id="KW-0028">Amino-acid biosynthesis</keyword>
<evidence type="ECO:0000256" key="5">
    <source>
        <dbReference type="ARBA" id="ARBA00022605"/>
    </source>
</evidence>
<dbReference type="EMBL" id="JAMYWD010000003">
    <property type="protein sequence ID" value="KAJ4977217.1"/>
    <property type="molecule type" value="Genomic_DNA"/>
</dbReference>
<dbReference type="PROSITE" id="PS50991">
    <property type="entry name" value="PYR_CT"/>
    <property type="match status" value="1"/>
</dbReference>
<dbReference type="InterPro" id="IPR036230">
    <property type="entry name" value="LeuA_allosteric_dom_sf"/>
</dbReference>
<keyword evidence="4" id="KW-0432">Leucine biosynthesis</keyword>
<dbReference type="InterPro" id="IPR050073">
    <property type="entry name" value="2-IPM_HCS-like"/>
</dbReference>
<name>A0A9Q0QZ89_9MAGN</name>
<keyword evidence="7" id="KW-0100">Branched-chain amino acid biosynthesis</keyword>
<dbReference type="PANTHER" id="PTHR10277">
    <property type="entry name" value="HOMOCITRATE SYNTHASE-RELATED"/>
    <property type="match status" value="1"/>
</dbReference>
<dbReference type="GO" id="GO:0003852">
    <property type="term" value="F:2-isopropylmalate synthase activity"/>
    <property type="evidence" value="ECO:0007669"/>
    <property type="project" value="UniProtKB-EC"/>
</dbReference>
<dbReference type="AlphaFoldDB" id="A0A9Q0QZ89"/>
<comment type="caution">
    <text evidence="10">The sequence shown here is derived from an EMBL/GenBank/DDBJ whole genome shotgun (WGS) entry which is preliminary data.</text>
</comment>
<evidence type="ECO:0000256" key="4">
    <source>
        <dbReference type="ARBA" id="ARBA00022430"/>
    </source>
</evidence>
<gene>
    <name evidence="10" type="ORF">NE237_002323</name>
</gene>
<feature type="domain" description="Pyruvate carboxyltransferase" evidence="9">
    <location>
        <begin position="22"/>
        <end position="295"/>
    </location>
</feature>
<sequence>MACSSPSRPNYIPNQISDPNYIRILDTTLRDGEQAPGAAMNGQQKLDIAQKLAKLGVDIIEAGFPASSKADFEAVRMIAKEVGNVIDDENGYVPVICGMARCTRADIDTAWEALKWAKRPRILTFIATSEIHMTYKLKKTKEQVLQIVREMVSYAKSLGFHDIEFGAEDACRSEIEFLCQVLAESIKAGATTLCIADTVGNLLPTEFAELIAAIKANTQGIENAVISAHCHNDLGQASSSSIMGAIAGARQLEVTINGIGERAGNASLEEVVMALKCRGEKLGGLYTGINTRHIISTSKMVAEYTGFMVQPHKAIVGANAFVHGGGIHQDGILKHRSTYEILSPEDIGLSQSTEPAFVLGKLSGRSALKSRLSKLGYELDDELDDIFQRFKAAAAKKKHLSDDDIKALVSNEDFQPQVCWSLGDVQVTCGTSGLSTATVKLVGVDGTEHVASSVGKGFIDASFKAIDLIVKLPVTLLECSINSLSKGSEAIVSAKVVLQEENIYKSTQTSNNGVKVPHTFSGSSEGMDIIVSSTLAYVSALNHVMGFKNAMRTQVARETQLYS</sequence>
<dbReference type="GO" id="GO:0010177">
    <property type="term" value="F:methylthioalkylmalate synthase activity"/>
    <property type="evidence" value="ECO:0007669"/>
    <property type="project" value="UniProtKB-ARBA"/>
</dbReference>
<dbReference type="InterPro" id="IPR013709">
    <property type="entry name" value="2-isopropylmalate_synth_dimer"/>
</dbReference>
<dbReference type="InterPro" id="IPR000891">
    <property type="entry name" value="PYR_CT"/>
</dbReference>
<dbReference type="Gene3D" id="1.10.238.260">
    <property type="match status" value="1"/>
</dbReference>
<dbReference type="CDD" id="cd07940">
    <property type="entry name" value="DRE_TIM_IPMS"/>
    <property type="match status" value="1"/>
</dbReference>
<accession>A0A9Q0QZ89</accession>
<evidence type="ECO:0000256" key="2">
    <source>
        <dbReference type="ARBA" id="ARBA00004689"/>
    </source>
</evidence>
<proteinExistence type="inferred from homology"/>
<dbReference type="Proteomes" id="UP001141806">
    <property type="component" value="Unassembled WGS sequence"/>
</dbReference>
<keyword evidence="6 8" id="KW-0808">Transferase</keyword>
<dbReference type="PROSITE" id="PS00816">
    <property type="entry name" value="AIPM_HOMOCIT_SYNTH_2"/>
    <property type="match status" value="1"/>
</dbReference>
<comment type="catalytic activity">
    <reaction evidence="1">
        <text>3-methyl-2-oxobutanoate + acetyl-CoA + H2O = (2S)-2-isopropylmalate + CoA + H(+)</text>
        <dbReference type="Rhea" id="RHEA:21524"/>
        <dbReference type="ChEBI" id="CHEBI:1178"/>
        <dbReference type="ChEBI" id="CHEBI:11851"/>
        <dbReference type="ChEBI" id="CHEBI:15377"/>
        <dbReference type="ChEBI" id="CHEBI:15378"/>
        <dbReference type="ChEBI" id="CHEBI:57287"/>
        <dbReference type="ChEBI" id="CHEBI:57288"/>
        <dbReference type="EC" id="2.3.3.13"/>
    </reaction>
</comment>
<dbReference type="GO" id="GO:0019761">
    <property type="term" value="P:glucosinolate biosynthetic process"/>
    <property type="evidence" value="ECO:0007669"/>
    <property type="project" value="UniProtKB-ARBA"/>
</dbReference>
<evidence type="ECO:0000256" key="7">
    <source>
        <dbReference type="ARBA" id="ARBA00023304"/>
    </source>
</evidence>
<keyword evidence="11" id="KW-1185">Reference proteome</keyword>
<dbReference type="Pfam" id="PF08502">
    <property type="entry name" value="LeuA_dimer"/>
    <property type="match status" value="1"/>
</dbReference>
<dbReference type="PANTHER" id="PTHR10277:SF9">
    <property type="entry name" value="2-ISOPROPYLMALATE SYNTHASE 1, CHLOROPLASTIC-RELATED"/>
    <property type="match status" value="1"/>
</dbReference>
<dbReference type="SUPFAM" id="SSF51569">
    <property type="entry name" value="Aldolase"/>
    <property type="match status" value="1"/>
</dbReference>
<dbReference type="PROSITE" id="PS00815">
    <property type="entry name" value="AIPM_HOMOCIT_SYNTH_1"/>
    <property type="match status" value="1"/>
</dbReference>
<dbReference type="OrthoDB" id="2015253at2759"/>
<comment type="similarity">
    <text evidence="8">Belongs to the alpha-IPM synthase/homocitrate synthase family.</text>
</comment>
<dbReference type="SUPFAM" id="SSF110921">
    <property type="entry name" value="2-isopropylmalate synthase LeuA, allosteric (dimerisation) domain"/>
    <property type="match status" value="1"/>
</dbReference>
<dbReference type="NCBIfam" id="NF002086">
    <property type="entry name" value="PRK00915.1-3"/>
    <property type="match status" value="1"/>
</dbReference>
<evidence type="ECO:0000256" key="3">
    <source>
        <dbReference type="ARBA" id="ARBA00012973"/>
    </source>
</evidence>
<evidence type="ECO:0000256" key="6">
    <source>
        <dbReference type="ARBA" id="ARBA00022679"/>
    </source>
</evidence>
<dbReference type="Gene3D" id="3.30.160.270">
    <property type="match status" value="1"/>
</dbReference>
<dbReference type="InterPro" id="IPR013785">
    <property type="entry name" value="Aldolase_TIM"/>
</dbReference>
<evidence type="ECO:0000313" key="10">
    <source>
        <dbReference type="EMBL" id="KAJ4977217.1"/>
    </source>
</evidence>
<evidence type="ECO:0000256" key="8">
    <source>
        <dbReference type="RuleBase" id="RU003523"/>
    </source>
</evidence>
<dbReference type="GO" id="GO:0009098">
    <property type="term" value="P:L-leucine biosynthetic process"/>
    <property type="evidence" value="ECO:0007669"/>
    <property type="project" value="UniProtKB-KW"/>
</dbReference>
<dbReference type="EC" id="2.3.3.13" evidence="3"/>
<dbReference type="GO" id="GO:0009507">
    <property type="term" value="C:chloroplast"/>
    <property type="evidence" value="ECO:0007669"/>
    <property type="project" value="TreeGrafter"/>
</dbReference>
<dbReference type="FunFam" id="1.10.238.260:FF:000001">
    <property type="entry name" value="2-isopropylmalate synthase"/>
    <property type="match status" value="1"/>
</dbReference>
<dbReference type="Gene3D" id="3.20.20.70">
    <property type="entry name" value="Aldolase class I"/>
    <property type="match status" value="1"/>
</dbReference>
<dbReference type="Pfam" id="PF00682">
    <property type="entry name" value="HMGL-like"/>
    <property type="match status" value="1"/>
</dbReference>
<dbReference type="FunFam" id="3.20.20.70:FF:000010">
    <property type="entry name" value="2-isopropylmalate synthase"/>
    <property type="match status" value="1"/>
</dbReference>